<dbReference type="InterPro" id="IPR010559">
    <property type="entry name" value="Sig_transdc_His_kin_internal"/>
</dbReference>
<proteinExistence type="predicted"/>
<keyword evidence="2" id="KW-0812">Transmembrane</keyword>
<protein>
    <submittedName>
        <fullName evidence="4">Histidine kinase</fullName>
    </submittedName>
</protein>
<organism evidence="4 5">
    <name type="scientific">Mariniphaga anaerophila</name>
    <dbReference type="NCBI Taxonomy" id="1484053"/>
    <lineage>
        <taxon>Bacteria</taxon>
        <taxon>Pseudomonadati</taxon>
        <taxon>Bacteroidota</taxon>
        <taxon>Bacteroidia</taxon>
        <taxon>Marinilabiliales</taxon>
        <taxon>Prolixibacteraceae</taxon>
        <taxon>Mariniphaga</taxon>
    </lineage>
</organism>
<keyword evidence="2" id="KW-1133">Transmembrane helix</keyword>
<feature type="transmembrane region" description="Helical" evidence="2">
    <location>
        <begin position="116"/>
        <end position="136"/>
    </location>
</feature>
<evidence type="ECO:0000313" key="5">
    <source>
        <dbReference type="Proteomes" id="UP000184164"/>
    </source>
</evidence>
<dbReference type="PANTHER" id="PTHR34220">
    <property type="entry name" value="SENSOR HISTIDINE KINASE YPDA"/>
    <property type="match status" value="1"/>
</dbReference>
<evidence type="ECO:0000256" key="2">
    <source>
        <dbReference type="SAM" id="Phobius"/>
    </source>
</evidence>
<dbReference type="RefSeq" id="WP_083570725.1">
    <property type="nucleotide sequence ID" value="NZ_FQUM01000005.1"/>
</dbReference>
<dbReference type="OrthoDB" id="9809908at2"/>
<reference evidence="4 5" key="1">
    <citation type="submission" date="2016-11" db="EMBL/GenBank/DDBJ databases">
        <authorList>
            <person name="Jaros S."/>
            <person name="Januszkiewicz K."/>
            <person name="Wedrychowicz H."/>
        </authorList>
    </citation>
    <scope>NUCLEOTIDE SEQUENCE [LARGE SCALE GENOMIC DNA]</scope>
    <source>
        <strain evidence="4 5">DSM 26910</strain>
    </source>
</reference>
<dbReference type="PANTHER" id="PTHR34220:SF7">
    <property type="entry name" value="SENSOR HISTIDINE KINASE YPDA"/>
    <property type="match status" value="1"/>
</dbReference>
<dbReference type="Gene3D" id="3.30.565.10">
    <property type="entry name" value="Histidine kinase-like ATPase, C-terminal domain"/>
    <property type="match status" value="1"/>
</dbReference>
<keyword evidence="4" id="KW-0808">Transferase</keyword>
<sequence>MIKRLQFKYRRFFMHLLFWLAAYLFFIVFYGRSSRDYSVTIIFVSMLLPLSIATTYFLNYFLIPRFLFTKKYGKFALFVFYTLVVSMWIELLISLGVFILITNYQSDKMNPSSFDGLLLMVGLYFTILIAVAIKMVRRSFQIQKKNTDLNNRRLKMELKLKEAELKLLKAQVHPHFLFNTLNNLYGLTLEKSDEAPKLVLRLSEILDYILYRCEEKEVALAEELTNLKNYIEIEKIRYPEKLKLSCVFPESPGDLKIAPLILLPFIENAFKHGVSHFPGMAFINIDIKTENGTLFFRVENSKNPAMKKRLGSSNGVGLSNVRKRLELIYPGTYNLKIDEAEDAFSVILTVKLQS</sequence>
<feature type="transmembrane region" description="Helical" evidence="2">
    <location>
        <begin position="12"/>
        <end position="31"/>
    </location>
</feature>
<feature type="transmembrane region" description="Helical" evidence="2">
    <location>
        <begin position="37"/>
        <end position="63"/>
    </location>
</feature>
<evidence type="ECO:0000256" key="1">
    <source>
        <dbReference type="SAM" id="Coils"/>
    </source>
</evidence>
<gene>
    <name evidence="4" type="ORF">SAMN05444274_10569</name>
</gene>
<dbReference type="Proteomes" id="UP000184164">
    <property type="component" value="Unassembled WGS sequence"/>
</dbReference>
<keyword evidence="1" id="KW-0175">Coiled coil</keyword>
<dbReference type="InterPro" id="IPR036890">
    <property type="entry name" value="HATPase_C_sf"/>
</dbReference>
<feature type="domain" description="Signal transduction histidine kinase internal region" evidence="3">
    <location>
        <begin position="163"/>
        <end position="242"/>
    </location>
</feature>
<keyword evidence="5" id="KW-1185">Reference proteome</keyword>
<dbReference type="Pfam" id="PF06580">
    <property type="entry name" value="His_kinase"/>
    <property type="match status" value="1"/>
</dbReference>
<feature type="coiled-coil region" evidence="1">
    <location>
        <begin position="144"/>
        <end position="171"/>
    </location>
</feature>
<dbReference type="GO" id="GO:0000155">
    <property type="term" value="F:phosphorelay sensor kinase activity"/>
    <property type="evidence" value="ECO:0007669"/>
    <property type="project" value="InterPro"/>
</dbReference>
<name>A0A1M5BBB8_9BACT</name>
<dbReference type="STRING" id="1484053.SAMN05444274_10569"/>
<dbReference type="SUPFAM" id="SSF55874">
    <property type="entry name" value="ATPase domain of HSP90 chaperone/DNA topoisomerase II/histidine kinase"/>
    <property type="match status" value="1"/>
</dbReference>
<keyword evidence="2" id="KW-0472">Membrane</keyword>
<dbReference type="GO" id="GO:0016020">
    <property type="term" value="C:membrane"/>
    <property type="evidence" value="ECO:0007669"/>
    <property type="project" value="InterPro"/>
</dbReference>
<accession>A0A1M5BBB8</accession>
<dbReference type="AlphaFoldDB" id="A0A1M5BBB8"/>
<dbReference type="EMBL" id="FQUM01000005">
    <property type="protein sequence ID" value="SHF39728.1"/>
    <property type="molecule type" value="Genomic_DNA"/>
</dbReference>
<evidence type="ECO:0000259" key="3">
    <source>
        <dbReference type="Pfam" id="PF06580"/>
    </source>
</evidence>
<feature type="transmembrane region" description="Helical" evidence="2">
    <location>
        <begin position="75"/>
        <end position="104"/>
    </location>
</feature>
<keyword evidence="4" id="KW-0418">Kinase</keyword>
<evidence type="ECO:0000313" key="4">
    <source>
        <dbReference type="EMBL" id="SHF39728.1"/>
    </source>
</evidence>
<dbReference type="InterPro" id="IPR050640">
    <property type="entry name" value="Bact_2-comp_sensor_kinase"/>
</dbReference>